<evidence type="ECO:0000256" key="1">
    <source>
        <dbReference type="SAM" id="Coils"/>
    </source>
</evidence>
<organism evidence="3 4">
    <name type="scientific">Clostridium omnivorum</name>
    <dbReference type="NCBI Taxonomy" id="1604902"/>
    <lineage>
        <taxon>Bacteria</taxon>
        <taxon>Bacillati</taxon>
        <taxon>Bacillota</taxon>
        <taxon>Clostridia</taxon>
        <taxon>Eubacteriales</taxon>
        <taxon>Clostridiaceae</taxon>
        <taxon>Clostridium</taxon>
    </lineage>
</organism>
<protein>
    <recommendedName>
        <fullName evidence="5">Chromosome partition protein Smc</fullName>
    </recommendedName>
</protein>
<feature type="coiled-coil region" evidence="1">
    <location>
        <begin position="104"/>
        <end position="210"/>
    </location>
</feature>
<dbReference type="EMBL" id="BRXR01000001">
    <property type="protein sequence ID" value="GLC29529.1"/>
    <property type="molecule type" value="Genomic_DNA"/>
</dbReference>
<proteinExistence type="predicted"/>
<reference evidence="3 4" key="1">
    <citation type="journal article" date="2024" name="Int. J. Syst. Evol. Microbiol.">
        <title>Clostridium omnivorum sp. nov., isolated from anoxic soil under the treatment of reductive soil disinfestation.</title>
        <authorList>
            <person name="Ueki A."/>
            <person name="Tonouchi A."/>
            <person name="Kaku N."/>
            <person name="Honma S."/>
            <person name="Ueki K."/>
        </authorList>
    </citation>
    <scope>NUCLEOTIDE SEQUENCE [LARGE SCALE GENOMIC DNA]</scope>
    <source>
        <strain evidence="3 4">E14</strain>
    </source>
</reference>
<gene>
    <name evidence="3" type="ORF">bsdE14_09390</name>
</gene>
<evidence type="ECO:0000256" key="2">
    <source>
        <dbReference type="SAM" id="SignalP"/>
    </source>
</evidence>
<keyword evidence="2" id="KW-0732">Signal</keyword>
<accession>A0ABQ5N302</accession>
<evidence type="ECO:0000313" key="3">
    <source>
        <dbReference type="EMBL" id="GLC29529.1"/>
    </source>
</evidence>
<keyword evidence="1" id="KW-0175">Coiled coil</keyword>
<feature type="signal peptide" evidence="2">
    <location>
        <begin position="1"/>
        <end position="23"/>
    </location>
</feature>
<name>A0ABQ5N302_9CLOT</name>
<comment type="caution">
    <text evidence="3">The sequence shown here is derived from an EMBL/GenBank/DDBJ whole genome shotgun (WGS) entry which is preliminary data.</text>
</comment>
<evidence type="ECO:0000313" key="4">
    <source>
        <dbReference type="Proteomes" id="UP001208567"/>
    </source>
</evidence>
<keyword evidence="4" id="KW-1185">Reference proteome</keyword>
<evidence type="ECO:0008006" key="5">
    <source>
        <dbReference type="Google" id="ProtNLM"/>
    </source>
</evidence>
<sequence length="266" mass="30031">MKKLLSALLTISLISSMSTIAYAEGNDTTTPAQTVKASQNETLTPEQKQARDAFLKVYYDYMNQLVALRQQTQEAQTANNNSAKQIKDKLKAKTALSSDTVSKLKDLAAQRKSLVEQAKQLHQQRLSLRTQYKDAVKAKDVDKMKSIEQQILDLNNQISQLKAKDDAIKAQIEPLKEQLKNIKNANSQLKDNVKNQLEQAKTIHETIKTQEQEKAQLWNTFKENIKNKDYTAAETTFKSIIDKKSAILANIKQRGTILNQILASLN</sequence>
<dbReference type="Proteomes" id="UP001208567">
    <property type="component" value="Unassembled WGS sequence"/>
</dbReference>
<dbReference type="RefSeq" id="WP_264848821.1">
    <property type="nucleotide sequence ID" value="NZ_BRXR01000001.1"/>
</dbReference>
<feature type="chain" id="PRO_5046851032" description="Chromosome partition protein Smc" evidence="2">
    <location>
        <begin position="24"/>
        <end position="266"/>
    </location>
</feature>